<dbReference type="PANTHER" id="PTHR13947">
    <property type="entry name" value="GNAT FAMILY N-ACETYLTRANSFERASE"/>
    <property type="match status" value="1"/>
</dbReference>
<evidence type="ECO:0000259" key="2">
    <source>
        <dbReference type="PROSITE" id="PS51186"/>
    </source>
</evidence>
<dbReference type="AlphaFoldDB" id="A0A653AGD3"/>
<name>A0A653AGD3_UNCDX</name>
<dbReference type="CDD" id="cd04301">
    <property type="entry name" value="NAT_SF"/>
    <property type="match status" value="1"/>
</dbReference>
<dbReference type="InterPro" id="IPR000182">
    <property type="entry name" value="GNAT_dom"/>
</dbReference>
<dbReference type="SUPFAM" id="SSF55729">
    <property type="entry name" value="Acyl-CoA N-acyltransferases (Nat)"/>
    <property type="match status" value="1"/>
</dbReference>
<dbReference type="InterPro" id="IPR016181">
    <property type="entry name" value="Acyl_CoA_acyltransferase"/>
</dbReference>
<dbReference type="Pfam" id="PF00583">
    <property type="entry name" value="Acetyltransf_1"/>
    <property type="match status" value="1"/>
</dbReference>
<sequence>MAPPDRVFRTAVRPEDREAVRRIVRSSGFFYQDEVEIAVELVDEALQRGDASGYHFVFAEIDGIVAGYACFGPIPGTGASFDLYWIALDDDFRGQGLGGAVLRVAEERMHAMGGARIYAETSSRPQYEPTRRFYERRGFCLEARLEAFYYPGDDKLIYVKRLLPRADETARQPASLPGPSAAPVC</sequence>
<dbReference type="PROSITE" id="PS51186">
    <property type="entry name" value="GNAT"/>
    <property type="match status" value="1"/>
</dbReference>
<feature type="domain" description="N-acetyltransferase" evidence="2">
    <location>
        <begin position="6"/>
        <end position="163"/>
    </location>
</feature>
<dbReference type="InterPro" id="IPR050769">
    <property type="entry name" value="NAT_camello-type"/>
</dbReference>
<evidence type="ECO:0000256" key="1">
    <source>
        <dbReference type="ARBA" id="ARBA00022679"/>
    </source>
</evidence>
<gene>
    <name evidence="3" type="ORF">TRIP_B50141</name>
</gene>
<accession>A0A653AGD3</accession>
<keyword evidence="1 3" id="KW-0808">Transferase</keyword>
<dbReference type="PANTHER" id="PTHR13947:SF37">
    <property type="entry name" value="LD18367P"/>
    <property type="match status" value="1"/>
</dbReference>
<dbReference type="EMBL" id="UPXX01000032">
    <property type="protein sequence ID" value="VBB47109.1"/>
    <property type="molecule type" value="Genomic_DNA"/>
</dbReference>
<proteinExistence type="predicted"/>
<dbReference type="GO" id="GO:0008080">
    <property type="term" value="F:N-acetyltransferase activity"/>
    <property type="evidence" value="ECO:0007669"/>
    <property type="project" value="InterPro"/>
</dbReference>
<reference evidence="3" key="1">
    <citation type="submission" date="2018-07" db="EMBL/GenBank/DDBJ databases">
        <authorList>
            <consortium name="Genoscope - CEA"/>
            <person name="William W."/>
        </authorList>
    </citation>
    <scope>NUCLEOTIDE SEQUENCE</scope>
    <source>
        <strain evidence="3">IK1</strain>
    </source>
</reference>
<dbReference type="Gene3D" id="3.40.630.30">
    <property type="match status" value="1"/>
</dbReference>
<protein>
    <submittedName>
        <fullName evidence="3">Acetyltransferase (Modular protein)</fullName>
    </submittedName>
</protein>
<organism evidence="3">
    <name type="scientific">Uncultured Desulfatiglans sp</name>
    <dbReference type="NCBI Taxonomy" id="1748965"/>
    <lineage>
        <taxon>Bacteria</taxon>
        <taxon>Pseudomonadati</taxon>
        <taxon>Thermodesulfobacteriota</taxon>
        <taxon>Desulfobacteria</taxon>
        <taxon>Desulfatiglandales</taxon>
        <taxon>Desulfatiglandaceae</taxon>
        <taxon>Desulfatiglans</taxon>
        <taxon>environmental samples</taxon>
    </lineage>
</organism>
<evidence type="ECO:0000313" key="3">
    <source>
        <dbReference type="EMBL" id="VBB47109.1"/>
    </source>
</evidence>